<protein>
    <recommendedName>
        <fullName evidence="4">CARD domain-containing protein</fullName>
    </recommendedName>
</protein>
<evidence type="ECO:0008006" key="4">
    <source>
        <dbReference type="Google" id="ProtNLM"/>
    </source>
</evidence>
<dbReference type="Proteomes" id="UP000283210">
    <property type="component" value="Chromosome 7"/>
</dbReference>
<dbReference type="AlphaFoldDB" id="A0A3S2PVC1"/>
<evidence type="ECO:0000256" key="1">
    <source>
        <dbReference type="SAM" id="Phobius"/>
    </source>
</evidence>
<gene>
    <name evidence="2" type="ORF">OJAV_G00067450</name>
</gene>
<dbReference type="EMBL" id="CM012443">
    <property type="protein sequence ID" value="RVE70679.1"/>
    <property type="molecule type" value="Genomic_DNA"/>
</dbReference>
<reference evidence="2 3" key="2">
    <citation type="submission" date="2019-01" db="EMBL/GenBank/DDBJ databases">
        <title>A chromosome length genome reference of the Java medaka (oryzias javanicus).</title>
        <authorList>
            <person name="Herpin A."/>
            <person name="Takehana Y."/>
            <person name="Naruse K."/>
            <person name="Ansai S."/>
            <person name="Kawaguchi M."/>
        </authorList>
    </citation>
    <scope>NUCLEOTIDE SEQUENCE [LARGE SCALE GENOMIC DNA]</scope>
    <source>
        <strain evidence="2">RS831</strain>
        <tissue evidence="2">Whole body</tissue>
    </source>
</reference>
<name>A0A3S2PVC1_ORYJA</name>
<accession>A0A3S2PVC1</accession>
<keyword evidence="3" id="KW-1185">Reference proteome</keyword>
<reference evidence="2 3" key="1">
    <citation type="submission" date="2018-11" db="EMBL/GenBank/DDBJ databases">
        <authorList>
            <person name="Lopez-Roques C."/>
            <person name="Donnadieu C."/>
            <person name="Bouchez O."/>
            <person name="Klopp C."/>
            <person name="Cabau C."/>
            <person name="Zahm M."/>
        </authorList>
    </citation>
    <scope>NUCLEOTIDE SEQUENCE [LARGE SCALE GENOMIC DNA]</scope>
    <source>
        <strain evidence="2">RS831</strain>
        <tissue evidence="2">Whole body</tissue>
    </source>
</reference>
<keyword evidence="1" id="KW-1133">Transmembrane helix</keyword>
<evidence type="ECO:0000313" key="3">
    <source>
        <dbReference type="Proteomes" id="UP000283210"/>
    </source>
</evidence>
<dbReference type="PANTHER" id="PTHR34765">
    <property type="entry name" value="CASPASE RECRUITMENT DOMAIN-CONTAINING PROTEIN 19"/>
    <property type="match status" value="1"/>
</dbReference>
<dbReference type="Gene3D" id="1.10.533.10">
    <property type="entry name" value="Death Domain, Fas"/>
    <property type="match status" value="1"/>
</dbReference>
<sequence length="211" mass="24102">MKCMASEKAHKLKRSRGREDFSDCLLSVCYDAESYDEQLQNDAPFLCSDQRMDAELVDRLVLQLNRVYPQILSDKEACKFRSLNVPAKEQLHELLKHLQGKGEESCLEFYQALHIHAEDIYRNLPTRTRQREMADSNGINSLASPRKSYVLNDKGPAFFLSCFSFVAGLAILYYYGEVKTWRCSGAILQCSAAGFSKNAKDVFIFYTEDGH</sequence>
<dbReference type="CDD" id="cd13785">
    <property type="entry name" value="CARD_BinCARD_like"/>
    <property type="match status" value="1"/>
</dbReference>
<proteinExistence type="predicted"/>
<keyword evidence="1" id="KW-0812">Transmembrane</keyword>
<dbReference type="InterPro" id="IPR043574">
    <property type="entry name" value="CARD19"/>
</dbReference>
<feature type="transmembrane region" description="Helical" evidence="1">
    <location>
        <begin position="156"/>
        <end position="175"/>
    </location>
</feature>
<dbReference type="InterPro" id="IPR011029">
    <property type="entry name" value="DEATH-like_dom_sf"/>
</dbReference>
<dbReference type="InterPro" id="IPR042146">
    <property type="entry name" value="CARD_BinCARD"/>
</dbReference>
<dbReference type="GO" id="GO:0005739">
    <property type="term" value="C:mitochondrion"/>
    <property type="evidence" value="ECO:0007669"/>
    <property type="project" value="TreeGrafter"/>
</dbReference>
<dbReference type="OrthoDB" id="8810754at2759"/>
<keyword evidence="1" id="KW-0472">Membrane</keyword>
<dbReference type="PANTHER" id="PTHR34765:SF1">
    <property type="entry name" value="CASPASE RECRUITMENT DOMAIN-CONTAINING PROTEIN 19"/>
    <property type="match status" value="1"/>
</dbReference>
<evidence type="ECO:0000313" key="2">
    <source>
        <dbReference type="EMBL" id="RVE70679.1"/>
    </source>
</evidence>
<organism evidence="2 3">
    <name type="scientific">Oryzias javanicus</name>
    <name type="common">Javanese ricefish</name>
    <name type="synonym">Aplocheilus javanicus</name>
    <dbReference type="NCBI Taxonomy" id="123683"/>
    <lineage>
        <taxon>Eukaryota</taxon>
        <taxon>Metazoa</taxon>
        <taxon>Chordata</taxon>
        <taxon>Craniata</taxon>
        <taxon>Vertebrata</taxon>
        <taxon>Euteleostomi</taxon>
        <taxon>Actinopterygii</taxon>
        <taxon>Neopterygii</taxon>
        <taxon>Teleostei</taxon>
        <taxon>Neoteleostei</taxon>
        <taxon>Acanthomorphata</taxon>
        <taxon>Ovalentaria</taxon>
        <taxon>Atherinomorphae</taxon>
        <taxon>Beloniformes</taxon>
        <taxon>Adrianichthyidae</taxon>
        <taxon>Oryziinae</taxon>
        <taxon>Oryzias</taxon>
    </lineage>
</organism>